<organism evidence="2 3">
    <name type="scientific">Anabaenopsis circularis NIES-21</name>
    <dbReference type="NCBI Taxonomy" id="1085406"/>
    <lineage>
        <taxon>Bacteria</taxon>
        <taxon>Bacillati</taxon>
        <taxon>Cyanobacteriota</taxon>
        <taxon>Cyanophyceae</taxon>
        <taxon>Nostocales</taxon>
        <taxon>Nodulariaceae</taxon>
        <taxon>Anabaenopsis</taxon>
    </lineage>
</organism>
<accession>A0A1Z4GFZ0</accession>
<keyword evidence="3" id="KW-1185">Reference proteome</keyword>
<keyword evidence="1" id="KW-0732">Signal</keyword>
<dbReference type="EMBL" id="AP018174">
    <property type="protein sequence ID" value="BAY16399.1"/>
    <property type="molecule type" value="Genomic_DNA"/>
</dbReference>
<sequence length="129" mass="13794">MKLPFQGFALLTIASSLLTINFGISLPAQAAISCEPGTVIYHPNNSLATCLLAQKMNVQVSSPVAGTSNFPCKAKGYIVFDEKGQFTSCELSEKIQIRNGNLVETCLAEYRVKFAVSDKGVVSITCTPS</sequence>
<gene>
    <name evidence="2" type="ORF">NIES21_22250</name>
</gene>
<dbReference type="PROSITE" id="PS51257">
    <property type="entry name" value="PROKAR_LIPOPROTEIN"/>
    <property type="match status" value="1"/>
</dbReference>
<dbReference type="Proteomes" id="UP000218287">
    <property type="component" value="Chromosome"/>
</dbReference>
<feature type="chain" id="PRO_5012577167" description="Cyanovirin-N domain-containing protein" evidence="1">
    <location>
        <begin position="31"/>
        <end position="129"/>
    </location>
</feature>
<evidence type="ECO:0000313" key="2">
    <source>
        <dbReference type="EMBL" id="BAY16399.1"/>
    </source>
</evidence>
<proteinExistence type="predicted"/>
<protein>
    <recommendedName>
        <fullName evidence="4">Cyanovirin-N domain-containing protein</fullName>
    </recommendedName>
</protein>
<dbReference type="AlphaFoldDB" id="A0A1Z4GFZ0"/>
<evidence type="ECO:0008006" key="4">
    <source>
        <dbReference type="Google" id="ProtNLM"/>
    </source>
</evidence>
<evidence type="ECO:0000313" key="3">
    <source>
        <dbReference type="Proteomes" id="UP000218287"/>
    </source>
</evidence>
<feature type="signal peptide" evidence="1">
    <location>
        <begin position="1"/>
        <end position="30"/>
    </location>
</feature>
<dbReference type="OrthoDB" id="517586at2"/>
<name>A0A1Z4GFZ0_9CYAN</name>
<reference evidence="2 3" key="1">
    <citation type="submission" date="2017-06" db="EMBL/GenBank/DDBJ databases">
        <title>Genome sequencing of cyanobaciteial culture collection at National Institute for Environmental Studies (NIES).</title>
        <authorList>
            <person name="Hirose Y."/>
            <person name="Shimura Y."/>
            <person name="Fujisawa T."/>
            <person name="Nakamura Y."/>
            <person name="Kawachi M."/>
        </authorList>
    </citation>
    <scope>NUCLEOTIDE SEQUENCE [LARGE SCALE GENOMIC DNA]</scope>
    <source>
        <strain evidence="2 3">NIES-21</strain>
    </source>
</reference>
<evidence type="ECO:0000256" key="1">
    <source>
        <dbReference type="SAM" id="SignalP"/>
    </source>
</evidence>